<keyword evidence="1" id="KW-0812">Transmembrane</keyword>
<organism evidence="2 3">
    <name type="scientific">Bacillus swezeyi</name>
    <dbReference type="NCBI Taxonomy" id="1925020"/>
    <lineage>
        <taxon>Bacteria</taxon>
        <taxon>Bacillati</taxon>
        <taxon>Bacillota</taxon>
        <taxon>Bacilli</taxon>
        <taxon>Bacillales</taxon>
        <taxon>Bacillaceae</taxon>
        <taxon>Bacillus</taxon>
    </lineage>
</organism>
<keyword evidence="1" id="KW-0472">Membrane</keyword>
<dbReference type="NCBIfam" id="NF006750">
    <property type="entry name" value="PRK09272.1-3"/>
    <property type="match status" value="1"/>
</dbReference>
<feature type="transmembrane region" description="Helical" evidence="1">
    <location>
        <begin position="28"/>
        <end position="46"/>
    </location>
</feature>
<feature type="transmembrane region" description="Helical" evidence="1">
    <location>
        <begin position="84"/>
        <end position="103"/>
    </location>
</feature>
<evidence type="ECO:0008006" key="4">
    <source>
        <dbReference type="Google" id="ProtNLM"/>
    </source>
</evidence>
<proteinExistence type="predicted"/>
<reference evidence="2 3" key="1">
    <citation type="submission" date="2018-08" db="EMBL/GenBank/DDBJ databases">
        <title>Bacillus phenotypic plasticity.</title>
        <authorList>
            <person name="Hurtado E."/>
        </authorList>
    </citation>
    <scope>NUCLEOTIDE SEQUENCE [LARGE SCALE GENOMIC DNA]</scope>
    <source>
        <strain evidence="2 3">427</strain>
    </source>
</reference>
<evidence type="ECO:0000313" key="3">
    <source>
        <dbReference type="Proteomes" id="UP000324326"/>
    </source>
</evidence>
<dbReference type="AlphaFoldDB" id="A0A5M8RQP3"/>
<gene>
    <name evidence="2" type="ORF">DX927_16490</name>
</gene>
<feature type="transmembrane region" description="Helical" evidence="1">
    <location>
        <begin position="58"/>
        <end position="78"/>
    </location>
</feature>
<dbReference type="STRING" id="1925020.BTA30_01030"/>
<name>A0A5M8RQP3_9BACI</name>
<dbReference type="RefSeq" id="WP_148958733.1">
    <property type="nucleotide sequence ID" value="NZ_QSND01000003.1"/>
</dbReference>
<comment type="caution">
    <text evidence="2">The sequence shown here is derived from an EMBL/GenBank/DDBJ whole genome shotgun (WGS) entry which is preliminary data.</text>
</comment>
<protein>
    <recommendedName>
        <fullName evidence="4">DUF3147 family protein</fullName>
    </recommendedName>
</protein>
<evidence type="ECO:0000256" key="1">
    <source>
        <dbReference type="SAM" id="Phobius"/>
    </source>
</evidence>
<dbReference type="Proteomes" id="UP000324326">
    <property type="component" value="Unassembled WGS sequence"/>
</dbReference>
<accession>A0A5M8RQP3</accession>
<sequence length="113" mass="12021">MFLMIKIAVAAVLIGIVTEIARKSPEAGGIIAALPLVSLLSLFWLSLQGASPKHLSQFAAGVLWGFPATAFLLFIVVISLKASFPMVLSFIFGICGWGGFLLLQKAVIRTIFG</sequence>
<keyword evidence="1" id="KW-1133">Transmembrane helix</keyword>
<evidence type="ECO:0000313" key="2">
    <source>
        <dbReference type="EMBL" id="KAA6449483.1"/>
    </source>
</evidence>
<dbReference type="EMBL" id="QSND01000003">
    <property type="protein sequence ID" value="KAA6449483.1"/>
    <property type="molecule type" value="Genomic_DNA"/>
</dbReference>